<proteinExistence type="predicted"/>
<reference evidence="3" key="1">
    <citation type="journal article" date="2023" name="Plant Biotechnol. J.">
        <title>Chromosome-level wild Hevea brasiliensis genome provides new tools for genomic-assisted breeding and valuable loci to elevate rubber yield.</title>
        <authorList>
            <person name="Cheng H."/>
            <person name="Song X."/>
            <person name="Hu Y."/>
            <person name="Wu T."/>
            <person name="Yang Q."/>
            <person name="An Z."/>
            <person name="Feng S."/>
            <person name="Deng Z."/>
            <person name="Wu W."/>
            <person name="Zeng X."/>
            <person name="Tu M."/>
            <person name="Wang X."/>
            <person name="Huang H."/>
        </authorList>
    </citation>
    <scope>NUCLEOTIDE SEQUENCE</scope>
    <source>
        <strain evidence="3">MT/VB/25A 57/8</strain>
    </source>
</reference>
<organism evidence="3 4">
    <name type="scientific">Hevea brasiliensis</name>
    <name type="common">Para rubber tree</name>
    <name type="synonym">Siphonia brasiliensis</name>
    <dbReference type="NCBI Taxonomy" id="3981"/>
    <lineage>
        <taxon>Eukaryota</taxon>
        <taxon>Viridiplantae</taxon>
        <taxon>Streptophyta</taxon>
        <taxon>Embryophyta</taxon>
        <taxon>Tracheophyta</taxon>
        <taxon>Spermatophyta</taxon>
        <taxon>Magnoliopsida</taxon>
        <taxon>eudicotyledons</taxon>
        <taxon>Gunneridae</taxon>
        <taxon>Pentapetalae</taxon>
        <taxon>rosids</taxon>
        <taxon>fabids</taxon>
        <taxon>Malpighiales</taxon>
        <taxon>Euphorbiaceae</taxon>
        <taxon>Crotonoideae</taxon>
        <taxon>Micrandreae</taxon>
        <taxon>Hevea</taxon>
    </lineage>
</organism>
<accession>A0ABQ9KT71</accession>
<sequence>MDRSCFLRVLLVFVLLALFVSHGFSRKVMKTAEIGGDSSDQAEETGGKSREMIEEVLDYQLDPGPNTNPKTGFIFGPPPHG</sequence>
<evidence type="ECO:0000313" key="3">
    <source>
        <dbReference type="EMBL" id="KAJ9147610.1"/>
    </source>
</evidence>
<protein>
    <submittedName>
        <fullName evidence="3">Uncharacterized protein</fullName>
    </submittedName>
</protein>
<feature type="region of interest" description="Disordered" evidence="1">
    <location>
        <begin position="60"/>
        <end position="81"/>
    </location>
</feature>
<evidence type="ECO:0000256" key="2">
    <source>
        <dbReference type="SAM" id="SignalP"/>
    </source>
</evidence>
<feature type="chain" id="PRO_5046025845" evidence="2">
    <location>
        <begin position="26"/>
        <end position="81"/>
    </location>
</feature>
<name>A0ABQ9KT71_HEVBR</name>
<dbReference type="Proteomes" id="UP001174677">
    <property type="component" value="Chromosome 16"/>
</dbReference>
<dbReference type="PANTHER" id="PTHR37908:SF4">
    <property type="entry name" value="PROTEIN, PUTATIVE-RELATED"/>
    <property type="match status" value="1"/>
</dbReference>
<dbReference type="EMBL" id="JARPOI010000016">
    <property type="protein sequence ID" value="KAJ9147610.1"/>
    <property type="molecule type" value="Genomic_DNA"/>
</dbReference>
<gene>
    <name evidence="3" type="ORF">P3X46_029748</name>
</gene>
<evidence type="ECO:0000313" key="4">
    <source>
        <dbReference type="Proteomes" id="UP001174677"/>
    </source>
</evidence>
<dbReference type="PANTHER" id="PTHR37908">
    <property type="entry name" value="TRANSMEMBRANE PROTEIN"/>
    <property type="match status" value="1"/>
</dbReference>
<evidence type="ECO:0000256" key="1">
    <source>
        <dbReference type="SAM" id="MobiDB-lite"/>
    </source>
</evidence>
<feature type="signal peptide" evidence="2">
    <location>
        <begin position="1"/>
        <end position="25"/>
    </location>
</feature>
<keyword evidence="4" id="KW-1185">Reference proteome</keyword>
<keyword evidence="2" id="KW-0732">Signal</keyword>
<comment type="caution">
    <text evidence="3">The sequence shown here is derived from an EMBL/GenBank/DDBJ whole genome shotgun (WGS) entry which is preliminary data.</text>
</comment>